<evidence type="ECO:0000256" key="5">
    <source>
        <dbReference type="ARBA" id="ARBA00022734"/>
    </source>
</evidence>
<dbReference type="InterPro" id="IPR051941">
    <property type="entry name" value="BG_Antigen-Binding_Lectin"/>
</dbReference>
<dbReference type="GO" id="GO:0001868">
    <property type="term" value="P:regulation of complement activation, lectin pathway"/>
    <property type="evidence" value="ECO:0007669"/>
    <property type="project" value="UniProtKB-ARBA"/>
</dbReference>
<dbReference type="SUPFAM" id="SSF49785">
    <property type="entry name" value="Galactose-binding domain-like"/>
    <property type="match status" value="1"/>
</dbReference>
<evidence type="ECO:0000256" key="6">
    <source>
        <dbReference type="ARBA" id="ARBA00022837"/>
    </source>
</evidence>
<keyword evidence="7" id="KW-1015">Disulfide bond</keyword>
<evidence type="ECO:0000256" key="4">
    <source>
        <dbReference type="ARBA" id="ARBA00022723"/>
    </source>
</evidence>
<evidence type="ECO:0000256" key="3">
    <source>
        <dbReference type="ARBA" id="ARBA00011233"/>
    </source>
</evidence>
<gene>
    <name evidence="9" type="ORF">Q7C36_001785</name>
</gene>
<dbReference type="PANTHER" id="PTHR45713:SF6">
    <property type="entry name" value="F5_8 TYPE C DOMAIN-CONTAINING PROTEIN"/>
    <property type="match status" value="1"/>
</dbReference>
<comment type="subunit">
    <text evidence="3">Homotrimer.</text>
</comment>
<dbReference type="Proteomes" id="UP001187315">
    <property type="component" value="Unassembled WGS sequence"/>
</dbReference>
<proteinExistence type="inferred from homology"/>
<comment type="function">
    <text evidence="1">Acts as a defensive agent. Recognizes blood group fucosylated oligosaccharides including A, B, H and Lewis B-type antigens. Does not recognize Lewis A antigen and has low affinity for monovalent haptens.</text>
</comment>
<dbReference type="EMBL" id="JAVHJS010000002">
    <property type="protein sequence ID" value="KAK2865729.1"/>
    <property type="molecule type" value="Genomic_DNA"/>
</dbReference>
<evidence type="ECO:0000256" key="7">
    <source>
        <dbReference type="ARBA" id="ARBA00023157"/>
    </source>
</evidence>
<dbReference type="SMART" id="SM00607">
    <property type="entry name" value="FTP"/>
    <property type="match status" value="1"/>
</dbReference>
<comment type="similarity">
    <text evidence="2">Belongs to the fucolectin family.</text>
</comment>
<evidence type="ECO:0000256" key="1">
    <source>
        <dbReference type="ARBA" id="ARBA00002219"/>
    </source>
</evidence>
<organism evidence="9 10">
    <name type="scientific">Tachysurus vachellii</name>
    <name type="common">Darkbarbel catfish</name>
    <name type="synonym">Pelteobagrus vachellii</name>
    <dbReference type="NCBI Taxonomy" id="175792"/>
    <lineage>
        <taxon>Eukaryota</taxon>
        <taxon>Metazoa</taxon>
        <taxon>Chordata</taxon>
        <taxon>Craniata</taxon>
        <taxon>Vertebrata</taxon>
        <taxon>Euteleostomi</taxon>
        <taxon>Actinopterygii</taxon>
        <taxon>Neopterygii</taxon>
        <taxon>Teleostei</taxon>
        <taxon>Ostariophysi</taxon>
        <taxon>Siluriformes</taxon>
        <taxon>Bagridae</taxon>
        <taxon>Tachysurus</taxon>
    </lineage>
</organism>
<dbReference type="GO" id="GO:0046872">
    <property type="term" value="F:metal ion binding"/>
    <property type="evidence" value="ECO:0007669"/>
    <property type="project" value="UniProtKB-KW"/>
</dbReference>
<dbReference type="PANTHER" id="PTHR45713">
    <property type="entry name" value="FTP DOMAIN-CONTAINING PROTEIN"/>
    <property type="match status" value="1"/>
</dbReference>
<dbReference type="Gene3D" id="2.60.120.260">
    <property type="entry name" value="Galactose-binding domain-like"/>
    <property type="match status" value="1"/>
</dbReference>
<dbReference type="InterPro" id="IPR006585">
    <property type="entry name" value="FTP1"/>
</dbReference>
<keyword evidence="4" id="KW-0479">Metal-binding</keyword>
<evidence type="ECO:0000259" key="8">
    <source>
        <dbReference type="SMART" id="SM00607"/>
    </source>
</evidence>
<keyword evidence="6" id="KW-0106">Calcium</keyword>
<keyword evidence="10" id="KW-1185">Reference proteome</keyword>
<evidence type="ECO:0000313" key="10">
    <source>
        <dbReference type="Proteomes" id="UP001187315"/>
    </source>
</evidence>
<reference evidence="9" key="1">
    <citation type="submission" date="2023-08" db="EMBL/GenBank/DDBJ databases">
        <title>Pelteobagrus vachellii genome.</title>
        <authorList>
            <person name="Liu H."/>
        </authorList>
    </citation>
    <scope>NUCLEOTIDE SEQUENCE</scope>
    <source>
        <strain evidence="9">PRFRI_2022a</strain>
        <tissue evidence="9">Muscle</tissue>
    </source>
</reference>
<dbReference type="AlphaFoldDB" id="A0AA88T8A4"/>
<dbReference type="Pfam" id="PF22633">
    <property type="entry name" value="F5_F8_type_C_2"/>
    <property type="match status" value="1"/>
</dbReference>
<feature type="non-terminal residue" evidence="9">
    <location>
        <position position="1"/>
    </location>
</feature>
<accession>A0AA88T8A4</accession>
<comment type="caution">
    <text evidence="9">The sequence shown here is derived from an EMBL/GenBank/DDBJ whole genome shotgun (WGS) entry which is preliminary data.</text>
</comment>
<name>A0AA88T8A4_TACVA</name>
<keyword evidence="5" id="KW-0430">Lectin</keyword>
<evidence type="ECO:0000256" key="2">
    <source>
        <dbReference type="ARBA" id="ARBA00010147"/>
    </source>
</evidence>
<protein>
    <recommendedName>
        <fullName evidence="8">Fucolectin tachylectin-4 pentraxin-1 domain-containing protein</fullName>
    </recommendedName>
</protein>
<feature type="domain" description="Fucolectin tachylectin-4 pentraxin-1" evidence="8">
    <location>
        <begin position="1"/>
        <end position="144"/>
    </location>
</feature>
<dbReference type="GO" id="GO:0042806">
    <property type="term" value="F:fucose binding"/>
    <property type="evidence" value="ECO:0007669"/>
    <property type="project" value="UniProtKB-ARBA"/>
</dbReference>
<evidence type="ECO:0000313" key="9">
    <source>
        <dbReference type="EMBL" id="KAK2865729.1"/>
    </source>
</evidence>
<sequence>NVALKGIATQSSSYSGSYYASLAIDGNRASNMNSYSCTTTNAQIGPWWKVDLLAVYDISNVIITNRADCCAERINGAEIHIGNSLINNGNNNPRCVVIPSMPAGASVNYTCNMRGRYVNIIIPSITQFLTLCEVEVYGVAVPVFKRAFLRIKFNSTEDLNNPTMRDKVLQKIKSANIQSSVFQIRWTKEPELEPDT</sequence>
<dbReference type="GO" id="GO:0010185">
    <property type="term" value="P:regulation of cellular defense response"/>
    <property type="evidence" value="ECO:0007669"/>
    <property type="project" value="UniProtKB-ARBA"/>
</dbReference>
<dbReference type="InterPro" id="IPR008979">
    <property type="entry name" value="Galactose-bd-like_sf"/>
</dbReference>